<dbReference type="InterPro" id="IPR004843">
    <property type="entry name" value="Calcineurin-like_PHP"/>
</dbReference>
<evidence type="ECO:0000256" key="4">
    <source>
        <dbReference type="ARBA" id="ARBA00022729"/>
    </source>
</evidence>
<dbReference type="GO" id="GO:0046872">
    <property type="term" value="F:metal ion binding"/>
    <property type="evidence" value="ECO:0007669"/>
    <property type="project" value="InterPro"/>
</dbReference>
<dbReference type="GO" id="GO:0005576">
    <property type="term" value="C:extracellular region"/>
    <property type="evidence" value="ECO:0007669"/>
    <property type="project" value="UniProtKB-SubCell"/>
</dbReference>
<evidence type="ECO:0000259" key="8">
    <source>
        <dbReference type="Pfam" id="PF14008"/>
    </source>
</evidence>
<feature type="signal peptide" evidence="6">
    <location>
        <begin position="1"/>
        <end position="17"/>
    </location>
</feature>
<comment type="subcellular location">
    <subcellularLocation>
        <location evidence="1">Secreted</location>
    </subcellularLocation>
</comment>
<dbReference type="InterPro" id="IPR015914">
    <property type="entry name" value="PAPs_N"/>
</dbReference>
<dbReference type="InParanoid" id="A0A024GVU8"/>
<protein>
    <recommendedName>
        <fullName evidence="6">Purple acid phosphatase</fullName>
        <ecNumber evidence="6">3.1.3.2</ecNumber>
    </recommendedName>
</protein>
<evidence type="ECO:0000313" key="11">
    <source>
        <dbReference type="Proteomes" id="UP000053237"/>
    </source>
</evidence>
<evidence type="ECO:0000256" key="6">
    <source>
        <dbReference type="RuleBase" id="RU361203"/>
    </source>
</evidence>
<feature type="domain" description="Purple acid phosphatase N-terminal" evidence="9">
    <location>
        <begin position="140"/>
        <end position="244"/>
    </location>
</feature>
<dbReference type="Proteomes" id="UP000053237">
    <property type="component" value="Unassembled WGS sequence"/>
</dbReference>
<dbReference type="EMBL" id="CAIX01001466">
    <property type="protein sequence ID" value="CCI50857.1"/>
    <property type="molecule type" value="Genomic_DNA"/>
</dbReference>
<evidence type="ECO:0000259" key="9">
    <source>
        <dbReference type="Pfam" id="PF16656"/>
    </source>
</evidence>
<dbReference type="GO" id="GO:0003993">
    <property type="term" value="F:acid phosphatase activity"/>
    <property type="evidence" value="ECO:0007669"/>
    <property type="project" value="UniProtKB-EC"/>
</dbReference>
<dbReference type="InterPro" id="IPR029052">
    <property type="entry name" value="Metallo-depent_PP-like"/>
</dbReference>
<dbReference type="PANTHER" id="PTHR45778:SF7">
    <property type="entry name" value="PURPLE ACID PHOSPHATASE"/>
    <property type="match status" value="1"/>
</dbReference>
<accession>A0A024GVU8</accession>
<organism evidence="10 11">
    <name type="scientific">Albugo candida</name>
    <dbReference type="NCBI Taxonomy" id="65357"/>
    <lineage>
        <taxon>Eukaryota</taxon>
        <taxon>Sar</taxon>
        <taxon>Stramenopiles</taxon>
        <taxon>Oomycota</taxon>
        <taxon>Peronosporomycetes</taxon>
        <taxon>Albuginales</taxon>
        <taxon>Albuginaceae</taxon>
        <taxon>Albugo</taxon>
    </lineage>
</organism>
<feature type="domain" description="Purple acid phosphatase C-terminal" evidence="8">
    <location>
        <begin position="499"/>
        <end position="559"/>
    </location>
</feature>
<comment type="subunit">
    <text evidence="2">Homodimer.</text>
</comment>
<comment type="similarity">
    <text evidence="6">Belongs to the metallophosphoesterase superfamily. Purple acid phosphatase family.</text>
</comment>
<keyword evidence="4 6" id="KW-0732">Signal</keyword>
<comment type="caution">
    <text evidence="10">The sequence shown here is derived from an EMBL/GenBank/DDBJ whole genome shotgun (WGS) entry which is preliminary data.</text>
</comment>
<dbReference type="Gene3D" id="2.60.40.380">
    <property type="entry name" value="Purple acid phosphatase-like, N-terminal"/>
    <property type="match status" value="1"/>
</dbReference>
<dbReference type="OrthoDB" id="45007at2759"/>
<evidence type="ECO:0000256" key="2">
    <source>
        <dbReference type="ARBA" id="ARBA00011738"/>
    </source>
</evidence>
<dbReference type="STRING" id="65357.A0A024GVU8"/>
<evidence type="ECO:0000256" key="5">
    <source>
        <dbReference type="ARBA" id="ARBA00023180"/>
    </source>
</evidence>
<dbReference type="InterPro" id="IPR041792">
    <property type="entry name" value="MPP_PAP"/>
</dbReference>
<dbReference type="Pfam" id="PF00149">
    <property type="entry name" value="Metallophos"/>
    <property type="match status" value="1"/>
</dbReference>
<keyword evidence="5" id="KW-0325">Glycoprotein</keyword>
<feature type="chain" id="PRO_5010001184" description="Purple acid phosphatase" evidence="6">
    <location>
        <begin position="18"/>
        <end position="566"/>
    </location>
</feature>
<dbReference type="EC" id="3.1.3.2" evidence="6"/>
<keyword evidence="6" id="KW-0378">Hydrolase</keyword>
<evidence type="ECO:0000313" key="10">
    <source>
        <dbReference type="EMBL" id="CCI50857.1"/>
    </source>
</evidence>
<proteinExistence type="inferred from homology"/>
<dbReference type="InterPro" id="IPR008963">
    <property type="entry name" value="Purple_acid_Pase-like_N"/>
</dbReference>
<name>A0A024GVU8_9STRA</name>
<dbReference type="InterPro" id="IPR025733">
    <property type="entry name" value="PAPs_C"/>
</dbReference>
<evidence type="ECO:0000256" key="3">
    <source>
        <dbReference type="ARBA" id="ARBA00022525"/>
    </source>
</evidence>
<gene>
    <name evidence="10" type="ORF">BN9_132680</name>
</gene>
<keyword evidence="11" id="KW-1185">Reference proteome</keyword>
<dbReference type="Pfam" id="PF14008">
    <property type="entry name" value="Metallophos_C"/>
    <property type="match status" value="1"/>
</dbReference>
<dbReference type="AlphaFoldDB" id="A0A024GVU8"/>
<feature type="domain" description="Calcineurin-like phosphoesterase" evidence="7">
    <location>
        <begin position="256"/>
        <end position="481"/>
    </location>
</feature>
<sequence>MRCVFIAIAAQWQLLSANDVFESNFRVVSSSQTTALKLGLRVTPSQLRDGEDLKVQWNKNFSWSLLDFISITCGPQQNDGDFLFKVYVVRYSYHNTVVFYRQIMLRCDYVVRYHHFSLFQFGYHVIDKVVVKMKESFNTPKQGHLSFTSLWNEMVVMFNSDSNATEPMVRYGLSREALDRYASGTWTTYEAKDMCHRPATIVSQWRFRNPGFMHKVIMSDLHSGTRYYYQFGNDVIGWSRIGSFISRPEREIENVKFIAYGDMGGFMYQSAEWTAKRVFDDIRQGFNNFLLHVGDISYATGCGFQWDQFMHMIEPIATSVPYLVSVGNHEHDYNRGGRTHDPSGAVGYDDGMDFQPSWGNYKSDSSGECSVPLYHRFHAPGNGRGVFWYSFDYGPIHIVQISSEHNWRRNSEQYKWIEKDLKQVNRSATPWIVLTSHRMMYTTQGGEAEDLVMSFHLRMELEDLLFKYKVNLVITGHQHSYERTCRVRRGLCLNEEEQGPVHVVVGTAGASLEKYGFSSSIGKWSVSHTVDWGYLRFTVTTQRMQMQFVLSRTGDVFDQVDILPWK</sequence>
<evidence type="ECO:0000259" key="7">
    <source>
        <dbReference type="Pfam" id="PF00149"/>
    </source>
</evidence>
<reference evidence="10 11" key="1">
    <citation type="submission" date="2012-05" db="EMBL/GenBank/DDBJ databases">
        <title>Recombination and specialization in a pathogen metapopulation.</title>
        <authorList>
            <person name="Gardiner A."/>
            <person name="Kemen E."/>
            <person name="Schultz-Larsen T."/>
            <person name="MacLean D."/>
            <person name="Van Oosterhout C."/>
            <person name="Jones J.D.G."/>
        </authorList>
    </citation>
    <scope>NUCLEOTIDE SEQUENCE [LARGE SCALE GENOMIC DNA]</scope>
    <source>
        <strain evidence="10 11">Ac Nc2</strain>
    </source>
</reference>
<comment type="catalytic activity">
    <reaction evidence="6">
        <text>a phosphate monoester + H2O = an alcohol + phosphate</text>
        <dbReference type="Rhea" id="RHEA:15017"/>
        <dbReference type="ChEBI" id="CHEBI:15377"/>
        <dbReference type="ChEBI" id="CHEBI:30879"/>
        <dbReference type="ChEBI" id="CHEBI:43474"/>
        <dbReference type="ChEBI" id="CHEBI:67140"/>
        <dbReference type="EC" id="3.1.3.2"/>
    </reaction>
</comment>
<dbReference type="SUPFAM" id="SSF49363">
    <property type="entry name" value="Purple acid phosphatase, N-terminal domain"/>
    <property type="match status" value="1"/>
</dbReference>
<evidence type="ECO:0000256" key="1">
    <source>
        <dbReference type="ARBA" id="ARBA00004613"/>
    </source>
</evidence>
<dbReference type="PANTHER" id="PTHR45778">
    <property type="entry name" value="PURPLE ACID PHOSPHATASE-RELATED"/>
    <property type="match status" value="1"/>
</dbReference>
<dbReference type="Gene3D" id="3.60.21.10">
    <property type="match status" value="1"/>
</dbReference>
<dbReference type="Pfam" id="PF16656">
    <property type="entry name" value="Pur_ac_phosph_N"/>
    <property type="match status" value="1"/>
</dbReference>
<keyword evidence="3" id="KW-0964">Secreted</keyword>
<dbReference type="CDD" id="cd00839">
    <property type="entry name" value="MPP_PAPs"/>
    <property type="match status" value="1"/>
</dbReference>
<dbReference type="SUPFAM" id="SSF56300">
    <property type="entry name" value="Metallo-dependent phosphatases"/>
    <property type="match status" value="1"/>
</dbReference>